<dbReference type="RefSeq" id="XP_034251393.1">
    <property type="nucleotide sequence ID" value="XM_034395502.1"/>
</dbReference>
<reference evidence="3 4" key="1">
    <citation type="submission" date="2025-04" db="UniProtKB">
        <authorList>
            <consortium name="RefSeq"/>
        </authorList>
    </citation>
    <scope>IDENTIFICATION</scope>
    <source>
        <tissue evidence="3 4">Total insect</tissue>
    </source>
</reference>
<dbReference type="GeneID" id="117651475"/>
<dbReference type="RefSeq" id="XP_034251394.1">
    <property type="nucleotide sequence ID" value="XM_034395503.1"/>
</dbReference>
<evidence type="ECO:0000313" key="5">
    <source>
        <dbReference type="RefSeq" id="XP_034251394.1"/>
    </source>
</evidence>
<dbReference type="SUPFAM" id="SSF54695">
    <property type="entry name" value="POZ domain"/>
    <property type="match status" value="1"/>
</dbReference>
<dbReference type="Gene3D" id="3.30.710.10">
    <property type="entry name" value="Potassium Channel Kv1.1, Chain A"/>
    <property type="match status" value="1"/>
</dbReference>
<evidence type="ECO:0000313" key="4">
    <source>
        <dbReference type="RefSeq" id="XP_034251393.1"/>
    </source>
</evidence>
<evidence type="ECO:0000313" key="3">
    <source>
        <dbReference type="RefSeq" id="XP_034251392.1"/>
    </source>
</evidence>
<proteinExistence type="predicted"/>
<gene>
    <name evidence="3 4 5" type="primary">LOC117651475</name>
</gene>
<dbReference type="OrthoDB" id="6359816at2759"/>
<dbReference type="AlphaFoldDB" id="A0A6P9A288"/>
<protein>
    <submittedName>
        <fullName evidence="3 4">Speckle-type POZ protein-like</fullName>
    </submittedName>
</protein>
<dbReference type="Pfam" id="PF00651">
    <property type="entry name" value="BTB"/>
    <property type="match status" value="1"/>
</dbReference>
<accession>A0A6P9A288</accession>
<evidence type="ECO:0000259" key="1">
    <source>
        <dbReference type="PROSITE" id="PS50097"/>
    </source>
</evidence>
<dbReference type="RefSeq" id="XP_034251392.1">
    <property type="nucleotide sequence ID" value="XM_034395501.1"/>
</dbReference>
<dbReference type="InterPro" id="IPR011333">
    <property type="entry name" value="SKP1/BTB/POZ_sf"/>
</dbReference>
<sequence length="349" mass="38358">MAFDQGQITTSDFTLSCADALSSLEMKRTLTSSDNHVKWEVTLSMSPDPAVTGQYELNLEAAAMTTDENDPPQKKFVHATCQLVSKTMCSNCRRSYGYATCAYCPAGLLVTGPLRNSFYFSLRSVKVPASCIQQVANGRSQMRCLPVTVNLCHFKTVEEVPKLSADGSHVVESLKALLDSGELSDVTFVVGGEEIKAHSQILGACSDVFKAMFQHDTLDRRTGRVTVADDIPEAFKEMLRCVYTDSKPAWTKGEHADTFLMGLLFLAEKYNLGTLRGQCQRRILYTMSVGNVVGRLKALDVVCPDMVPLVADPFVRTHLSEILASASWAAFMKESVSLAADVMYLAMKR</sequence>
<dbReference type="PANTHER" id="PTHR24413">
    <property type="entry name" value="SPECKLE-TYPE POZ PROTEIN"/>
    <property type="match status" value="1"/>
</dbReference>
<name>A0A6P9A288_THRPL</name>
<dbReference type="PROSITE" id="PS50097">
    <property type="entry name" value="BTB"/>
    <property type="match status" value="1"/>
</dbReference>
<feature type="domain" description="BTB" evidence="1">
    <location>
        <begin position="184"/>
        <end position="245"/>
    </location>
</feature>
<dbReference type="Proteomes" id="UP000515158">
    <property type="component" value="Unplaced"/>
</dbReference>
<dbReference type="KEGG" id="tpal:117651475"/>
<dbReference type="SMART" id="SM00225">
    <property type="entry name" value="BTB"/>
    <property type="match status" value="1"/>
</dbReference>
<dbReference type="InterPro" id="IPR000210">
    <property type="entry name" value="BTB/POZ_dom"/>
</dbReference>
<evidence type="ECO:0000313" key="2">
    <source>
        <dbReference type="Proteomes" id="UP000515158"/>
    </source>
</evidence>
<organism evidence="5">
    <name type="scientific">Thrips palmi</name>
    <name type="common">Melon thrips</name>
    <dbReference type="NCBI Taxonomy" id="161013"/>
    <lineage>
        <taxon>Eukaryota</taxon>
        <taxon>Metazoa</taxon>
        <taxon>Ecdysozoa</taxon>
        <taxon>Arthropoda</taxon>
        <taxon>Hexapoda</taxon>
        <taxon>Insecta</taxon>
        <taxon>Pterygota</taxon>
        <taxon>Neoptera</taxon>
        <taxon>Paraneoptera</taxon>
        <taxon>Thysanoptera</taxon>
        <taxon>Terebrantia</taxon>
        <taxon>Thripoidea</taxon>
        <taxon>Thripidae</taxon>
        <taxon>Thrips</taxon>
    </lineage>
</organism>
<keyword evidence="2" id="KW-1185">Reference proteome</keyword>